<evidence type="ECO:0000256" key="8">
    <source>
        <dbReference type="HAMAP-Rule" id="MF_01161"/>
    </source>
</evidence>
<dbReference type="SUPFAM" id="SSF52402">
    <property type="entry name" value="Adenine nucleotide alpha hydrolases-like"/>
    <property type="match status" value="1"/>
</dbReference>
<feature type="domain" description="Lysidine-tRNA(Ile) synthetase C-terminal" evidence="11">
    <location>
        <begin position="359"/>
        <end position="413"/>
    </location>
</feature>
<comment type="caution">
    <text evidence="12">The sequence shown here is derived from an EMBL/GenBank/DDBJ whole genome shotgun (WGS) entry which is preliminary data.</text>
</comment>
<keyword evidence="13" id="KW-1185">Reference proteome</keyword>
<feature type="domain" description="tRNA(Ile)-lysidine synthase substrate-binding" evidence="10">
    <location>
        <begin position="244"/>
        <end position="310"/>
    </location>
</feature>
<keyword evidence="6 8" id="KW-0067">ATP-binding</keyword>
<dbReference type="SUPFAM" id="SSF82829">
    <property type="entry name" value="MesJ substrate recognition domain-like"/>
    <property type="match status" value="1"/>
</dbReference>
<dbReference type="NCBIfam" id="TIGR02432">
    <property type="entry name" value="lysidine_TilS_N"/>
    <property type="match status" value="1"/>
</dbReference>
<gene>
    <name evidence="8" type="primary">tilS</name>
    <name evidence="12" type="ORF">C41B8_11980</name>
</gene>
<evidence type="ECO:0000256" key="1">
    <source>
        <dbReference type="ARBA" id="ARBA00004496"/>
    </source>
</evidence>
<feature type="domain" description="tRNA(Ile)-lysidine/2-thiocytidine synthase N-terminal" evidence="9">
    <location>
        <begin position="21"/>
        <end position="195"/>
    </location>
</feature>
<dbReference type="EC" id="6.3.4.19" evidence="8"/>
<accession>A0A084IK00</accession>
<dbReference type="STRING" id="1304275.C41B8_11980"/>
<dbReference type="Gene3D" id="1.20.59.20">
    <property type="match status" value="1"/>
</dbReference>
<keyword evidence="4 8" id="KW-0819">tRNA processing</keyword>
<sequence>MSEPDRLIAALEHYPSEARALVVAFSGGRDSSVLLHALSRAELSVGLRAIHIGHGLEPDAATWADHCRRFCETRHIDFACREVTVDTRDGGLEAAARAARYAALRASLGPGEVLVTAHHAEDQAETFLLQALRGTGVSGLAAMPRLMAFGAGQHWRPWLDVPRAAITAYAEVYGLDWVEDATNRDSQRARGYLRERLWPTLIDRWPAAAETLSRSAAWAGQAAEAVATLARIDCDAAADGEGRLRIDALAELSTARQSETLRLWLAECGRDRPDHRHLAQIRRLLTAREHAGPRVSFASTEVRRFDGRLFAMPRLPSPPAIAQRVDWPPGSTAIDLPAGCGRLTFRSKEPRRHPADLHVVFNRPGAELTRADGRAVPLAEWLRQQRVPPWIRERLPRIQAGDTLLALPRLWRHPHIERWFGHDVPDFLWYHDLPGAGSG</sequence>
<dbReference type="GO" id="GO:0032267">
    <property type="term" value="F:tRNA(Ile)-lysidine synthase activity"/>
    <property type="evidence" value="ECO:0007669"/>
    <property type="project" value="UniProtKB-EC"/>
</dbReference>
<dbReference type="Pfam" id="PF09179">
    <property type="entry name" value="TilS"/>
    <property type="match status" value="1"/>
</dbReference>
<evidence type="ECO:0000256" key="3">
    <source>
        <dbReference type="ARBA" id="ARBA00022598"/>
    </source>
</evidence>
<comment type="domain">
    <text evidence="8">The N-terminal region contains the highly conserved SGGXDS motif, predicted to be a P-loop motif involved in ATP binding.</text>
</comment>
<dbReference type="RefSeq" id="WP_051883456.1">
    <property type="nucleotide sequence ID" value="NZ_APNK01000018.1"/>
</dbReference>
<proteinExistence type="inferred from homology"/>
<dbReference type="eggNOG" id="COG0037">
    <property type="taxonomic scope" value="Bacteria"/>
</dbReference>
<comment type="similarity">
    <text evidence="8">Belongs to the tRNA(Ile)-lysidine synthase family.</text>
</comment>
<dbReference type="CDD" id="cd01992">
    <property type="entry name" value="TilS_N"/>
    <property type="match status" value="1"/>
</dbReference>
<evidence type="ECO:0000256" key="5">
    <source>
        <dbReference type="ARBA" id="ARBA00022741"/>
    </source>
</evidence>
<dbReference type="Pfam" id="PF11734">
    <property type="entry name" value="TilS_C"/>
    <property type="match status" value="1"/>
</dbReference>
<dbReference type="PATRIC" id="fig|1304275.5.peg.2444"/>
<reference evidence="12 13" key="1">
    <citation type="submission" date="2013-03" db="EMBL/GenBank/DDBJ databases">
        <title>Salinisphaera hydrothermalis C41B8 Genome Sequencing.</title>
        <authorList>
            <person name="Li C."/>
            <person name="Lai Q."/>
            <person name="Shao Z."/>
        </authorList>
    </citation>
    <scope>NUCLEOTIDE SEQUENCE [LARGE SCALE GENOMIC DNA]</scope>
    <source>
        <strain evidence="12 13">C41B8</strain>
    </source>
</reference>
<dbReference type="InterPro" id="IPR015262">
    <property type="entry name" value="tRNA_Ile_lys_synt_subst-bd"/>
</dbReference>
<comment type="function">
    <text evidence="8">Ligates lysine onto the cytidine present at position 34 of the AUA codon-specific tRNA(Ile) that contains the anticodon CAU, in an ATP-dependent manner. Cytidine is converted to lysidine, thus changing the amino acid specificity of the tRNA from methionine to isoleucine.</text>
</comment>
<evidence type="ECO:0000259" key="9">
    <source>
        <dbReference type="Pfam" id="PF01171"/>
    </source>
</evidence>
<evidence type="ECO:0000256" key="6">
    <source>
        <dbReference type="ARBA" id="ARBA00022840"/>
    </source>
</evidence>
<dbReference type="InterPro" id="IPR012795">
    <property type="entry name" value="tRNA_Ile_lys_synt_N"/>
</dbReference>
<comment type="subcellular location">
    <subcellularLocation>
        <location evidence="1 8">Cytoplasm</location>
    </subcellularLocation>
</comment>
<evidence type="ECO:0000256" key="2">
    <source>
        <dbReference type="ARBA" id="ARBA00022490"/>
    </source>
</evidence>
<evidence type="ECO:0000313" key="13">
    <source>
        <dbReference type="Proteomes" id="UP000028302"/>
    </source>
</evidence>
<dbReference type="EMBL" id="APNK01000018">
    <property type="protein sequence ID" value="KEZ77034.1"/>
    <property type="molecule type" value="Genomic_DNA"/>
</dbReference>
<dbReference type="OrthoDB" id="9807403at2"/>
<dbReference type="InterPro" id="IPR014729">
    <property type="entry name" value="Rossmann-like_a/b/a_fold"/>
</dbReference>
<keyword evidence="2 8" id="KW-0963">Cytoplasm</keyword>
<dbReference type="InterPro" id="IPR012094">
    <property type="entry name" value="tRNA_Ile_lys_synt"/>
</dbReference>
<feature type="binding site" evidence="8">
    <location>
        <begin position="26"/>
        <end position="31"/>
    </location>
    <ligand>
        <name>ATP</name>
        <dbReference type="ChEBI" id="CHEBI:30616"/>
    </ligand>
</feature>
<dbReference type="InterPro" id="IPR011063">
    <property type="entry name" value="TilS/TtcA_N"/>
</dbReference>
<dbReference type="GO" id="GO:0006400">
    <property type="term" value="P:tRNA modification"/>
    <property type="evidence" value="ECO:0007669"/>
    <property type="project" value="UniProtKB-UniRule"/>
</dbReference>
<protein>
    <recommendedName>
        <fullName evidence="8">tRNA(Ile)-lysidine synthase</fullName>
        <ecNumber evidence="8">6.3.4.19</ecNumber>
    </recommendedName>
    <alternativeName>
        <fullName evidence="8">tRNA(Ile)-2-lysyl-cytidine synthase</fullName>
    </alternativeName>
    <alternativeName>
        <fullName evidence="8">tRNA(Ile)-lysidine synthetase</fullName>
    </alternativeName>
</protein>
<evidence type="ECO:0000259" key="11">
    <source>
        <dbReference type="Pfam" id="PF11734"/>
    </source>
</evidence>
<keyword evidence="3 8" id="KW-0436">Ligase</keyword>
<dbReference type="Proteomes" id="UP000028302">
    <property type="component" value="Unassembled WGS sequence"/>
</dbReference>
<dbReference type="Gene3D" id="3.40.50.620">
    <property type="entry name" value="HUPs"/>
    <property type="match status" value="1"/>
</dbReference>
<dbReference type="PANTHER" id="PTHR43033:SF1">
    <property type="entry name" value="TRNA(ILE)-LYSIDINE SYNTHASE-RELATED"/>
    <property type="match status" value="1"/>
</dbReference>
<dbReference type="Pfam" id="PF01171">
    <property type="entry name" value="ATP_bind_3"/>
    <property type="match status" value="1"/>
</dbReference>
<dbReference type="AlphaFoldDB" id="A0A084IK00"/>
<organism evidence="12 13">
    <name type="scientific">Salinisphaera hydrothermalis (strain C41B8)</name>
    <dbReference type="NCBI Taxonomy" id="1304275"/>
    <lineage>
        <taxon>Bacteria</taxon>
        <taxon>Pseudomonadati</taxon>
        <taxon>Pseudomonadota</taxon>
        <taxon>Gammaproteobacteria</taxon>
        <taxon>Salinisphaerales</taxon>
        <taxon>Salinisphaeraceae</taxon>
        <taxon>Salinisphaera</taxon>
    </lineage>
</organism>
<dbReference type="InterPro" id="IPR012796">
    <property type="entry name" value="Lysidine-tRNA-synth_C"/>
</dbReference>
<evidence type="ECO:0000256" key="7">
    <source>
        <dbReference type="ARBA" id="ARBA00048539"/>
    </source>
</evidence>
<evidence type="ECO:0000313" key="12">
    <source>
        <dbReference type="EMBL" id="KEZ77034.1"/>
    </source>
</evidence>
<dbReference type="PANTHER" id="PTHR43033">
    <property type="entry name" value="TRNA(ILE)-LYSIDINE SYNTHASE-RELATED"/>
    <property type="match status" value="1"/>
</dbReference>
<name>A0A084IK00_SALHC</name>
<evidence type="ECO:0000259" key="10">
    <source>
        <dbReference type="Pfam" id="PF09179"/>
    </source>
</evidence>
<dbReference type="GO" id="GO:0005524">
    <property type="term" value="F:ATP binding"/>
    <property type="evidence" value="ECO:0007669"/>
    <property type="project" value="UniProtKB-UniRule"/>
</dbReference>
<keyword evidence="5 8" id="KW-0547">Nucleotide-binding</keyword>
<comment type="catalytic activity">
    <reaction evidence="7 8">
        <text>cytidine(34) in tRNA(Ile2) + L-lysine + ATP = lysidine(34) in tRNA(Ile2) + AMP + diphosphate + H(+)</text>
        <dbReference type="Rhea" id="RHEA:43744"/>
        <dbReference type="Rhea" id="RHEA-COMP:10625"/>
        <dbReference type="Rhea" id="RHEA-COMP:10670"/>
        <dbReference type="ChEBI" id="CHEBI:15378"/>
        <dbReference type="ChEBI" id="CHEBI:30616"/>
        <dbReference type="ChEBI" id="CHEBI:32551"/>
        <dbReference type="ChEBI" id="CHEBI:33019"/>
        <dbReference type="ChEBI" id="CHEBI:82748"/>
        <dbReference type="ChEBI" id="CHEBI:83665"/>
        <dbReference type="ChEBI" id="CHEBI:456215"/>
        <dbReference type="EC" id="6.3.4.19"/>
    </reaction>
</comment>
<dbReference type="GO" id="GO:0005737">
    <property type="term" value="C:cytoplasm"/>
    <property type="evidence" value="ECO:0007669"/>
    <property type="project" value="UniProtKB-SubCell"/>
</dbReference>
<dbReference type="SUPFAM" id="SSF56037">
    <property type="entry name" value="PheT/TilS domain"/>
    <property type="match status" value="1"/>
</dbReference>
<dbReference type="HAMAP" id="MF_01161">
    <property type="entry name" value="tRNA_Ile_lys_synt"/>
    <property type="match status" value="1"/>
</dbReference>
<evidence type="ECO:0000256" key="4">
    <source>
        <dbReference type="ARBA" id="ARBA00022694"/>
    </source>
</evidence>